<sequence>MKEELLFNEPFPAGIEQHIPALEKVLSALPEKGYLTTLHEYALDDRVLLHKMIFRFLSFSFGETVKMLQGLILYQKRGSKLNEIEKERIEQVTLVLMRRARDYRQAGDLVKAVELAFVVLTTIEPELEYTEITDWVYDTILEDASDFMTELVKCEIALDLKQELYEMIQAYLKAWKPRCGYMKGDCEEWLKALDKRRFFKW</sequence>
<dbReference type="AlphaFoldDB" id="C6Y3M0"/>
<name>C6Y3M0_PEDHD</name>
<organism evidence="1 2">
    <name type="scientific">Pedobacter heparinus (strain ATCC 13125 / DSM 2366 / CIP 104194 / JCM 7457 / NBRC 12017 / NCIMB 9290 / NRRL B-14731 / HIM 762-3)</name>
    <dbReference type="NCBI Taxonomy" id="485917"/>
    <lineage>
        <taxon>Bacteria</taxon>
        <taxon>Pseudomonadati</taxon>
        <taxon>Bacteroidota</taxon>
        <taxon>Sphingobacteriia</taxon>
        <taxon>Sphingobacteriales</taxon>
        <taxon>Sphingobacteriaceae</taxon>
        <taxon>Pedobacter</taxon>
    </lineage>
</organism>
<proteinExistence type="predicted"/>
<dbReference type="HOGENOM" id="CLU_1359324_0_0_10"/>
<accession>C6Y3M0</accession>
<protein>
    <submittedName>
        <fullName evidence="1">Uncharacterized protein</fullName>
    </submittedName>
</protein>
<evidence type="ECO:0000313" key="1">
    <source>
        <dbReference type="EMBL" id="ACU03299.1"/>
    </source>
</evidence>
<dbReference type="STRING" id="485917.Phep_1081"/>
<dbReference type="KEGG" id="phe:Phep_1081"/>
<reference evidence="1 2" key="1">
    <citation type="journal article" date="2009" name="Stand. Genomic Sci.">
        <title>Complete genome sequence of Pedobacter heparinus type strain (HIM 762-3).</title>
        <authorList>
            <person name="Han C."/>
            <person name="Spring S."/>
            <person name="Lapidus A."/>
            <person name="Del Rio T.G."/>
            <person name="Tice H."/>
            <person name="Copeland A."/>
            <person name="Cheng J.F."/>
            <person name="Lucas S."/>
            <person name="Chen F."/>
            <person name="Nolan M."/>
            <person name="Bruce D."/>
            <person name="Goodwin L."/>
            <person name="Pitluck S."/>
            <person name="Ivanova N."/>
            <person name="Mavromatis K."/>
            <person name="Mikhailova N."/>
            <person name="Pati A."/>
            <person name="Chen A."/>
            <person name="Palaniappan K."/>
            <person name="Land M."/>
            <person name="Hauser L."/>
            <person name="Chang Y.J."/>
            <person name="Jeffries C.C."/>
            <person name="Saunders E."/>
            <person name="Chertkov O."/>
            <person name="Brettin T."/>
            <person name="Goker M."/>
            <person name="Rohde M."/>
            <person name="Bristow J."/>
            <person name="Eisen J.A."/>
            <person name="Markowitz V."/>
            <person name="Hugenholtz P."/>
            <person name="Kyrpides N.C."/>
            <person name="Klenk H.P."/>
            <person name="Detter J.C."/>
        </authorList>
    </citation>
    <scope>NUCLEOTIDE SEQUENCE [LARGE SCALE GENOMIC DNA]</scope>
    <source>
        <strain evidence="2">ATCC 13125 / DSM 2366 / CIP 104194 / JCM 7457 / NBRC 12017 / NCIMB 9290 / NRRL B-14731 / HIM 762-3</strain>
    </source>
</reference>
<gene>
    <name evidence="1" type="ordered locus">Phep_1081</name>
</gene>
<dbReference type="Proteomes" id="UP000000852">
    <property type="component" value="Chromosome"/>
</dbReference>
<evidence type="ECO:0000313" key="2">
    <source>
        <dbReference type="Proteomes" id="UP000000852"/>
    </source>
</evidence>
<dbReference type="eggNOG" id="ENOG502ZP2D">
    <property type="taxonomic scope" value="Bacteria"/>
</dbReference>
<dbReference type="RefSeq" id="WP_012781243.1">
    <property type="nucleotide sequence ID" value="NC_013061.1"/>
</dbReference>
<dbReference type="EMBL" id="CP001681">
    <property type="protein sequence ID" value="ACU03299.1"/>
    <property type="molecule type" value="Genomic_DNA"/>
</dbReference>
<keyword evidence="2" id="KW-1185">Reference proteome</keyword>